<comment type="caution">
    <text evidence="2">The sequence shown here is derived from an EMBL/GenBank/DDBJ whole genome shotgun (WGS) entry which is preliminary data.</text>
</comment>
<dbReference type="EMBL" id="BPLQ01000639">
    <property type="protein sequence ID" value="GIX73660.1"/>
    <property type="molecule type" value="Genomic_DNA"/>
</dbReference>
<reference evidence="2 3" key="1">
    <citation type="submission" date="2021-06" db="EMBL/GenBank/DDBJ databases">
        <title>Caerostris darwini draft genome.</title>
        <authorList>
            <person name="Kono N."/>
            <person name="Arakawa K."/>
        </authorList>
    </citation>
    <scope>NUCLEOTIDE SEQUENCE [LARGE SCALE GENOMIC DNA]</scope>
</reference>
<accession>A0AAV4MMT9</accession>
<dbReference type="Proteomes" id="UP001054837">
    <property type="component" value="Unassembled WGS sequence"/>
</dbReference>
<gene>
    <name evidence="2" type="ORF">CDAR_282381</name>
</gene>
<evidence type="ECO:0000256" key="1">
    <source>
        <dbReference type="SAM" id="MobiDB-lite"/>
    </source>
</evidence>
<proteinExistence type="predicted"/>
<evidence type="ECO:0000313" key="2">
    <source>
        <dbReference type="EMBL" id="GIX73660.1"/>
    </source>
</evidence>
<dbReference type="AlphaFoldDB" id="A0AAV4MMT9"/>
<keyword evidence="3" id="KW-1185">Reference proteome</keyword>
<protein>
    <submittedName>
        <fullName evidence="2">Uncharacterized protein</fullName>
    </submittedName>
</protein>
<organism evidence="2 3">
    <name type="scientific">Caerostris darwini</name>
    <dbReference type="NCBI Taxonomy" id="1538125"/>
    <lineage>
        <taxon>Eukaryota</taxon>
        <taxon>Metazoa</taxon>
        <taxon>Ecdysozoa</taxon>
        <taxon>Arthropoda</taxon>
        <taxon>Chelicerata</taxon>
        <taxon>Arachnida</taxon>
        <taxon>Araneae</taxon>
        <taxon>Araneomorphae</taxon>
        <taxon>Entelegynae</taxon>
        <taxon>Araneoidea</taxon>
        <taxon>Araneidae</taxon>
        <taxon>Caerostris</taxon>
    </lineage>
</organism>
<sequence>MEPVERRRGSSNHLPCRTLEGVGVEEEGTVARSGVNVAVGKQLVWKILPPQWIELISGYIQNLQTILEEGWSESCMREVTPIWNSSLAAPTFESVELNNHASHFVKALRSNIVCEPRKRKRSRIDDIGQVEADPPPTPGHTSVRHRLPIKLHSSGQSRLSAITLD</sequence>
<evidence type="ECO:0000313" key="3">
    <source>
        <dbReference type="Proteomes" id="UP001054837"/>
    </source>
</evidence>
<feature type="region of interest" description="Disordered" evidence="1">
    <location>
        <begin position="123"/>
        <end position="143"/>
    </location>
</feature>
<name>A0AAV4MMT9_9ARAC</name>